<dbReference type="AlphaFoldDB" id="A0A1F6VL55"/>
<organism evidence="1 2">
    <name type="scientific">Candidatus Nomurabacteria bacterium RIFCSPHIGHO2_01_FULL_42_16</name>
    <dbReference type="NCBI Taxonomy" id="1801743"/>
    <lineage>
        <taxon>Bacteria</taxon>
        <taxon>Candidatus Nomuraibacteriota</taxon>
    </lineage>
</organism>
<dbReference type="Proteomes" id="UP000178059">
    <property type="component" value="Unassembled WGS sequence"/>
</dbReference>
<accession>A0A1F6VL55</accession>
<protein>
    <submittedName>
        <fullName evidence="1">Uncharacterized protein</fullName>
    </submittedName>
</protein>
<proteinExistence type="predicted"/>
<comment type="caution">
    <text evidence="1">The sequence shown here is derived from an EMBL/GenBank/DDBJ whole genome shotgun (WGS) entry which is preliminary data.</text>
</comment>
<sequence>MFKKLFSAPPPPSRAVKKELEAIKDKGKEGGMKTETTETVKEIPQELINRAEQLADKRIGLNRGGEDRVANNLASDPEFRKEYIAKEAKRLMGMSEHERELYKPAKTTI</sequence>
<reference evidence="1 2" key="1">
    <citation type="journal article" date="2016" name="Nat. Commun.">
        <title>Thousands of microbial genomes shed light on interconnected biogeochemical processes in an aquifer system.</title>
        <authorList>
            <person name="Anantharaman K."/>
            <person name="Brown C.T."/>
            <person name="Hug L.A."/>
            <person name="Sharon I."/>
            <person name="Castelle C.J."/>
            <person name="Probst A.J."/>
            <person name="Thomas B.C."/>
            <person name="Singh A."/>
            <person name="Wilkins M.J."/>
            <person name="Karaoz U."/>
            <person name="Brodie E.L."/>
            <person name="Williams K.H."/>
            <person name="Hubbard S.S."/>
            <person name="Banfield J.F."/>
        </authorList>
    </citation>
    <scope>NUCLEOTIDE SEQUENCE [LARGE SCALE GENOMIC DNA]</scope>
</reference>
<evidence type="ECO:0000313" key="2">
    <source>
        <dbReference type="Proteomes" id="UP000178059"/>
    </source>
</evidence>
<name>A0A1F6VL55_9BACT</name>
<evidence type="ECO:0000313" key="1">
    <source>
        <dbReference type="EMBL" id="OGI70387.1"/>
    </source>
</evidence>
<gene>
    <name evidence="1" type="ORF">A2824_02325</name>
</gene>
<dbReference type="EMBL" id="MFTT01000008">
    <property type="protein sequence ID" value="OGI70387.1"/>
    <property type="molecule type" value="Genomic_DNA"/>
</dbReference>